<accession>A0A7M1IDV5</accession>
<name>A0A7M1IDV5_9CAUD</name>
<proteinExistence type="predicted"/>
<keyword evidence="2" id="KW-1185">Reference proteome</keyword>
<evidence type="ECO:0000313" key="2">
    <source>
        <dbReference type="Proteomes" id="UP000594017"/>
    </source>
</evidence>
<evidence type="ECO:0000313" key="1">
    <source>
        <dbReference type="EMBL" id="QOQ37749.1"/>
    </source>
</evidence>
<protein>
    <submittedName>
        <fullName evidence="1">Uncharacterized protein</fullName>
    </submittedName>
</protein>
<reference evidence="1 2" key="1">
    <citation type="submission" date="2020-08" db="EMBL/GenBank/DDBJ databases">
        <authorList>
            <person name="Dunstan R.A."/>
            <person name="White M.E."/>
            <person name="Lithgow T."/>
        </authorList>
    </citation>
    <scope>NUCLEOTIDE SEQUENCE [LARGE SCALE GENOMIC DNA]</scope>
</reference>
<sequence>MPEYSKVEDMPIGATITGIRMSESDDTIKPLAFTVTQVDTDSKKGFIFIYKNFNSPLRVEVFIARGTLVEWEKAKCSD</sequence>
<dbReference type="Proteomes" id="UP000594017">
    <property type="component" value="Segment"/>
</dbReference>
<dbReference type="EMBL" id="MT894005">
    <property type="protein sequence ID" value="QOQ37749.1"/>
    <property type="molecule type" value="Genomic_DNA"/>
</dbReference>
<reference evidence="2" key="2">
    <citation type="submission" date="2020-10" db="EMBL/GenBank/DDBJ databases">
        <title>The component parts of bacteriophage virions accurately defined by a machine-learning approach built on evolutionary features.</title>
        <authorList>
            <person name="Thung T.Y."/>
            <person name="White M.E."/>
            <person name="Dai W."/>
            <person name="Wilksch J.J."/>
            <person name="Bamert R.S."/>
            <person name="Rocker A."/>
            <person name="Williams D.E."/>
            <person name="Huang C."/>
            <person name="Schittenhelm R.R."/>
            <person name="Barr J.J."/>
            <person name="Jameson E."/>
            <person name="Mcgowan S."/>
            <person name="Zhang Y."/>
            <person name="Wang J."/>
            <person name="Dunstan R."/>
            <person name="Lithgow T."/>
        </authorList>
    </citation>
    <scope>NUCLEOTIDE SEQUENCE [LARGE SCALE GENOMIC DNA]</scope>
</reference>
<gene>
    <name evidence="1" type="ORF">MMBB_25</name>
</gene>
<organism evidence="1 2">
    <name type="scientific">Klebsiella phage MMBB</name>
    <dbReference type="NCBI Taxonomy" id="2776814"/>
    <lineage>
        <taxon>Viruses</taxon>
        <taxon>Duplodnaviria</taxon>
        <taxon>Heunggongvirae</taxon>
        <taxon>Uroviricota</taxon>
        <taxon>Caudoviricetes</taxon>
        <taxon>Drexlerviridae</taxon>
        <taxon>Webervirus</taxon>
        <taxon>Webervirus MMBB</taxon>
    </lineage>
</organism>